<evidence type="ECO:0000313" key="2">
    <source>
        <dbReference type="Proteomes" id="UP000568751"/>
    </source>
</evidence>
<dbReference type="AlphaFoldDB" id="A0A853F105"/>
<accession>A0A853F105</accession>
<protein>
    <submittedName>
        <fullName evidence="1">Uncharacterized protein</fullName>
    </submittedName>
</protein>
<proteinExistence type="predicted"/>
<organism evidence="1 2">
    <name type="scientific">Candidatus Thiodubiliella endoseptemdiera</name>
    <dbReference type="NCBI Taxonomy" id="2738886"/>
    <lineage>
        <taxon>Bacteria</taxon>
        <taxon>Pseudomonadati</taxon>
        <taxon>Pseudomonadota</taxon>
        <taxon>Gammaproteobacteria</taxon>
        <taxon>Candidatus Pseudothioglobaceae</taxon>
        <taxon>Candidatus Thiodubiliella</taxon>
    </lineage>
</organism>
<name>A0A853F105_9GAMM</name>
<sequence>MQEHRTNGHKVVVIDWDDTHFYGIDNVGQFTLVLDFKKICFGGYLLKFISCL</sequence>
<reference evidence="1 2" key="1">
    <citation type="submission" date="2020-05" db="EMBL/GenBank/DDBJ databases">
        <title>Horizontal transmission and recombination maintain forever young bacterial symbiont genomes.</title>
        <authorList>
            <person name="Russell S.L."/>
            <person name="Pepper-Tunick E."/>
            <person name="Svedberg J."/>
            <person name="Byrne A."/>
            <person name="Ruelas Castillo J."/>
            <person name="Vollmers C."/>
            <person name="Beinart R.A."/>
            <person name="Corbett-Detig R."/>
        </authorList>
    </citation>
    <scope>NUCLEOTIDE SEQUENCE [LARGE SCALE GENOMIC DNA]</scope>
    <source>
        <strain evidence="1">455</strain>
    </source>
</reference>
<gene>
    <name evidence="1" type="ORF">H0A76_06770</name>
</gene>
<evidence type="ECO:0000313" key="1">
    <source>
        <dbReference type="EMBL" id="NYT27613.1"/>
    </source>
</evidence>
<comment type="caution">
    <text evidence="1">The sequence shown here is derived from an EMBL/GenBank/DDBJ whole genome shotgun (WGS) entry which is preliminary data.</text>
</comment>
<dbReference type="EMBL" id="JACCHT010000001">
    <property type="protein sequence ID" value="NYT27613.1"/>
    <property type="molecule type" value="Genomic_DNA"/>
</dbReference>
<dbReference type="Proteomes" id="UP000568751">
    <property type="component" value="Unassembled WGS sequence"/>
</dbReference>